<dbReference type="Proteomes" id="UP000002526">
    <property type="component" value="Chromosome"/>
</dbReference>
<dbReference type="InParanoid" id="Q89ET3"/>
<dbReference type="HOGENOM" id="CLU_1913043_0_0_5"/>
<keyword evidence="2" id="KW-1185">Reference proteome</keyword>
<dbReference type="AlphaFoldDB" id="Q89ET3"/>
<proteinExistence type="predicted"/>
<protein>
    <submittedName>
        <fullName evidence="1">Bll6989 protein</fullName>
    </submittedName>
</protein>
<evidence type="ECO:0000313" key="2">
    <source>
        <dbReference type="Proteomes" id="UP000002526"/>
    </source>
</evidence>
<name>Q89ET3_BRADU</name>
<gene>
    <name evidence="1" type="ordered locus">bll6989</name>
</gene>
<organism evidence="1 2">
    <name type="scientific">Bradyrhizobium diazoefficiens (strain JCM 10833 / BCRC 13528 / IAM 13628 / NBRC 14792 / USDA 110)</name>
    <dbReference type="NCBI Taxonomy" id="224911"/>
    <lineage>
        <taxon>Bacteria</taxon>
        <taxon>Pseudomonadati</taxon>
        <taxon>Pseudomonadota</taxon>
        <taxon>Alphaproteobacteria</taxon>
        <taxon>Hyphomicrobiales</taxon>
        <taxon>Nitrobacteraceae</taxon>
        <taxon>Bradyrhizobium</taxon>
    </lineage>
</organism>
<sequence>MRMGNIIGSSNFRGAANAAAMSEECARTMPRTAIVAFCTMMRTSYWKLASWNSASTPRRDRRCAAFPRACRRGGRLVRKWHRMRSAERIEQRLSLEAKRKTSARVEYFAFLTHCGHWSHSNARNVLAFPWRG</sequence>
<dbReference type="EnsemblBacteria" id="BAC52254">
    <property type="protein sequence ID" value="BAC52254"/>
    <property type="gene ID" value="BAC52254"/>
</dbReference>
<reference evidence="2" key="1">
    <citation type="journal article" date="2002" name="DNA Res.">
        <title>Complete genomic sequence of nitrogen-fixing symbiotic bacterium Bradyrhizobium japonicum USDA110.</title>
        <authorList>
            <person name="Kaneko T."/>
            <person name="Nakamura Y."/>
            <person name="Sato S."/>
            <person name="Minamisawa K."/>
            <person name="Uchiumi T."/>
            <person name="Sasamoto S."/>
            <person name="Watanabe A."/>
            <person name="Idesawa K."/>
            <person name="Iriguchi M."/>
            <person name="Kawashima K."/>
            <person name="Kohara M."/>
            <person name="Matsumoto M."/>
            <person name="Shimpo S."/>
            <person name="Tsuruoka H."/>
            <person name="Wada T."/>
            <person name="Yamada M."/>
            <person name="Tabata S."/>
        </authorList>
    </citation>
    <scope>NUCLEOTIDE SEQUENCE [LARGE SCALE GENOMIC DNA]</scope>
    <source>
        <strain evidence="2">JCM 10833 / BCRC 13528 / IAM 13628 / NBRC 14792 / USDA 110</strain>
    </source>
</reference>
<evidence type="ECO:0000313" key="1">
    <source>
        <dbReference type="EMBL" id="BAC52254.1"/>
    </source>
</evidence>
<dbReference type="KEGG" id="bja:bll6989"/>
<dbReference type="EMBL" id="BA000040">
    <property type="protein sequence ID" value="BAC52254.1"/>
    <property type="molecule type" value="Genomic_DNA"/>
</dbReference>
<accession>Q89ET3</accession>